<protein>
    <submittedName>
        <fullName evidence="1">Uncharacterized protein</fullName>
    </submittedName>
</protein>
<sequence length="174" mass="18513">MNSCSRLAWVATIVPLPGRANPIASLRQFMELAVNIPEQEPQVGQAALSTLAICASEIFSSAACTIASTRSSCFPSSSPASIGPPETKTVGIFSRMVAISIPGVILSQLEIQIMASALWAFTMYSTLSAIRSRDGREYNIPSCPMAIPSSMAMVLNSAAKQPSFSISAFTFWPM</sequence>
<reference evidence="1" key="1">
    <citation type="submission" date="2019-08" db="EMBL/GenBank/DDBJ databases">
        <authorList>
            <person name="Kucharzyk K."/>
            <person name="Murdoch R.W."/>
            <person name="Higgins S."/>
            <person name="Loffler F."/>
        </authorList>
    </citation>
    <scope>NUCLEOTIDE SEQUENCE</scope>
</reference>
<comment type="caution">
    <text evidence="1">The sequence shown here is derived from an EMBL/GenBank/DDBJ whole genome shotgun (WGS) entry which is preliminary data.</text>
</comment>
<proteinExistence type="predicted"/>
<dbReference type="EMBL" id="VSSQ01058152">
    <property type="protein sequence ID" value="MPN11879.1"/>
    <property type="molecule type" value="Genomic_DNA"/>
</dbReference>
<name>A0A645FEV4_9ZZZZ</name>
<evidence type="ECO:0000313" key="1">
    <source>
        <dbReference type="EMBL" id="MPN11879.1"/>
    </source>
</evidence>
<accession>A0A645FEV4</accession>
<gene>
    <name evidence="1" type="ORF">SDC9_159188</name>
</gene>
<organism evidence="1">
    <name type="scientific">bioreactor metagenome</name>
    <dbReference type="NCBI Taxonomy" id="1076179"/>
    <lineage>
        <taxon>unclassified sequences</taxon>
        <taxon>metagenomes</taxon>
        <taxon>ecological metagenomes</taxon>
    </lineage>
</organism>
<dbReference type="AlphaFoldDB" id="A0A645FEV4"/>